<dbReference type="EMBL" id="AP028213">
    <property type="protein sequence ID" value="BEI89179.1"/>
    <property type="molecule type" value="Genomic_DNA"/>
</dbReference>
<name>A0AA48KYA3_9TREE</name>
<dbReference type="Proteomes" id="UP001233271">
    <property type="component" value="Chromosome 2"/>
</dbReference>
<evidence type="ECO:0008006" key="4">
    <source>
        <dbReference type="Google" id="ProtNLM"/>
    </source>
</evidence>
<protein>
    <recommendedName>
        <fullName evidence="4">C2H2-type domain-containing protein</fullName>
    </recommendedName>
</protein>
<evidence type="ECO:0000313" key="2">
    <source>
        <dbReference type="EMBL" id="BEI89179.1"/>
    </source>
</evidence>
<evidence type="ECO:0000256" key="1">
    <source>
        <dbReference type="SAM" id="MobiDB-lite"/>
    </source>
</evidence>
<keyword evidence="3" id="KW-1185">Reference proteome</keyword>
<dbReference type="InterPro" id="IPR039258">
    <property type="entry name" value="ZNF511"/>
</dbReference>
<gene>
    <name evidence="2" type="ORF">CcaverHIS019_0205410</name>
</gene>
<accession>A0AA48KYA3</accession>
<dbReference type="GeneID" id="85493050"/>
<feature type="region of interest" description="Disordered" evidence="1">
    <location>
        <begin position="168"/>
        <end position="189"/>
    </location>
</feature>
<dbReference type="PANTHER" id="PTHR21354:SF0">
    <property type="entry name" value="ZINC FINGER PROTEIN 511"/>
    <property type="match status" value="1"/>
</dbReference>
<proteinExistence type="predicted"/>
<dbReference type="AlphaFoldDB" id="A0AA48KYA3"/>
<organism evidence="2 3">
    <name type="scientific">Cutaneotrichosporon cavernicola</name>
    <dbReference type="NCBI Taxonomy" id="279322"/>
    <lineage>
        <taxon>Eukaryota</taxon>
        <taxon>Fungi</taxon>
        <taxon>Dikarya</taxon>
        <taxon>Basidiomycota</taxon>
        <taxon>Agaricomycotina</taxon>
        <taxon>Tremellomycetes</taxon>
        <taxon>Trichosporonales</taxon>
        <taxon>Trichosporonaceae</taxon>
        <taxon>Cutaneotrichosporon</taxon>
    </lineage>
</organism>
<dbReference type="RefSeq" id="XP_060454445.1">
    <property type="nucleotide sequence ID" value="XM_060597563.1"/>
</dbReference>
<dbReference type="PANTHER" id="PTHR21354">
    <property type="entry name" value="ZINC FINGER PROTEIN 511"/>
    <property type="match status" value="1"/>
</dbReference>
<reference evidence="2" key="1">
    <citation type="journal article" date="2023" name="BMC Genomics">
        <title>Chromosome-level genome assemblies of Cutaneotrichosporon spp. (Trichosporonales, Basidiomycota) reveal imbalanced evolution between nucleotide sequences and chromosome synteny.</title>
        <authorList>
            <person name="Kobayashi Y."/>
            <person name="Kayamori A."/>
            <person name="Aoki K."/>
            <person name="Shiwa Y."/>
            <person name="Matsutani M."/>
            <person name="Fujita N."/>
            <person name="Sugita T."/>
            <person name="Iwasaki W."/>
            <person name="Tanaka N."/>
            <person name="Takashima M."/>
        </authorList>
    </citation>
    <scope>NUCLEOTIDE SEQUENCE</scope>
    <source>
        <strain evidence="2">HIS019</strain>
    </source>
</reference>
<evidence type="ECO:0000313" key="3">
    <source>
        <dbReference type="Proteomes" id="UP001233271"/>
    </source>
</evidence>
<dbReference type="KEGG" id="ccac:CcaHIS019_0205410"/>
<sequence length="226" mass="25856">MQASERKHYHERPTKFHRAPCLDDTYHCTLPPSCWPEAQSFACVADLEAHQDRMHRWMCRVPVRDKPGRIGEGATVLVPQQFYRHYTETHDPIAREKLERGEKIFECFLPLDQCTKVCLTPKKRRHHLIDKHGYPNTYYFGITCHGLNRITREDGPAASLIRPFRAAEHGHGATPGKHHAPPHPPSEVDMEDLTARMGALESSLAFVPRNVRRAAARRETRGAMVG</sequence>